<sequence>MTGIYAKMEASDVYSTSGSQIHSDYTIGTAKTESDNSTQSFQIRESNDIENGYNPTRPKWPSLHLLSRENRNVYLNICVPLQKAALKGNWPTAKHLLGNEDPRSILCAGIAKGYETLLHLAAGARQTGFVEELLKLMEPEDLTLQDRNGNTAFCFAVAAGSIHIAKIMLKKNERLMTMRGGENMTPLYMAAVLAQRDMALYLYDDAKAKDNLTPEDQNALFFTCISTDLHDLALKLLEDHSGLAVARDGNYETALHVLARKPSAFASRNQGLLTRLMHSEHVCGPLFVLVHANRITSLAYRVNESFVPGLILKFTNNYNSDLMTTTQALQLVKSLWEAILKRDDSEFTDLIRKPSHLLFDAAELGNFEFLAELICSYPDLVHELDDNNRSIFHIAVLHRHANIFNLIYEIGFTKELMATFKDHDQNNMLHLAAKSPHPSRVSIVSGAALQMHRELLWFKEVEKIVQPTFREMKNSEGKTPRELFSIEHSSLLRSGELWMKNTAESCMLVATLIATIMFAAAFSVPGGNDNNKGIPIHLRETLFQVFAMSDVIALSSSSISILMFLSILTSRYAETDFLKSLPLKLMIGLSALFISIINMMVAFSTTFFLAYHDRLNWVTTVTTVLAAVPVTLFVLLQYPLLNDIFYSTYHARFLFKPSKPMLC</sequence>
<proteinExistence type="predicted"/>
<dbReference type="EMBL" id="CM039171">
    <property type="protein sequence ID" value="KAH9795633.1"/>
    <property type="molecule type" value="Genomic_DNA"/>
</dbReference>
<organism evidence="1 2">
    <name type="scientific">Citrus sinensis</name>
    <name type="common">Sweet orange</name>
    <name type="synonym">Citrus aurantium var. sinensis</name>
    <dbReference type="NCBI Taxonomy" id="2711"/>
    <lineage>
        <taxon>Eukaryota</taxon>
        <taxon>Viridiplantae</taxon>
        <taxon>Streptophyta</taxon>
        <taxon>Embryophyta</taxon>
        <taxon>Tracheophyta</taxon>
        <taxon>Spermatophyta</taxon>
        <taxon>Magnoliopsida</taxon>
        <taxon>eudicotyledons</taxon>
        <taxon>Gunneridae</taxon>
        <taxon>Pentapetalae</taxon>
        <taxon>rosids</taxon>
        <taxon>malvids</taxon>
        <taxon>Sapindales</taxon>
        <taxon>Rutaceae</taxon>
        <taxon>Aurantioideae</taxon>
        <taxon>Citrus</taxon>
    </lineage>
</organism>
<accession>A0ACB8NBU8</accession>
<dbReference type="Proteomes" id="UP000829398">
    <property type="component" value="Chromosome 2"/>
</dbReference>
<name>A0ACB8NBU8_CITSI</name>
<protein>
    <submittedName>
        <fullName evidence="1">ANK REP REGION domain-containing protein</fullName>
    </submittedName>
</protein>
<evidence type="ECO:0000313" key="1">
    <source>
        <dbReference type="EMBL" id="KAH9795633.1"/>
    </source>
</evidence>
<gene>
    <name evidence="1" type="ORF">KPL71_005270</name>
</gene>
<evidence type="ECO:0000313" key="2">
    <source>
        <dbReference type="Proteomes" id="UP000829398"/>
    </source>
</evidence>
<keyword evidence="2" id="KW-1185">Reference proteome</keyword>
<comment type="caution">
    <text evidence="1">The sequence shown here is derived from an EMBL/GenBank/DDBJ whole genome shotgun (WGS) entry which is preliminary data.</text>
</comment>
<reference evidence="2" key="1">
    <citation type="journal article" date="2023" name="Hortic. Res.">
        <title>A chromosome-level phased genome enabling allele-level studies in sweet orange: a case study on citrus Huanglongbing tolerance.</title>
        <authorList>
            <person name="Wu B."/>
            <person name="Yu Q."/>
            <person name="Deng Z."/>
            <person name="Duan Y."/>
            <person name="Luo F."/>
            <person name="Gmitter F. Jr."/>
        </authorList>
    </citation>
    <scope>NUCLEOTIDE SEQUENCE [LARGE SCALE GENOMIC DNA]</scope>
    <source>
        <strain evidence="2">cv. Valencia</strain>
    </source>
</reference>